<feature type="chain" id="PRO_5014610759" evidence="1">
    <location>
        <begin position="20"/>
        <end position="122"/>
    </location>
</feature>
<reference evidence="2" key="1">
    <citation type="submission" date="2018-01" db="EMBL/GenBank/DDBJ databases">
        <title>An insight into the sialome of Amazonian anophelines.</title>
        <authorList>
            <person name="Ribeiro J.M."/>
            <person name="Scarpassa V."/>
            <person name="Calvo E."/>
        </authorList>
    </citation>
    <scope>NUCLEOTIDE SEQUENCE</scope>
    <source>
        <tissue evidence="2">Salivary glands</tissue>
    </source>
</reference>
<name>A0A2M4C7S5_9DIPT</name>
<evidence type="ECO:0000256" key="1">
    <source>
        <dbReference type="SAM" id="SignalP"/>
    </source>
</evidence>
<dbReference type="EMBL" id="GGFJ01012050">
    <property type="protein sequence ID" value="MBW61191.1"/>
    <property type="molecule type" value="Transcribed_RNA"/>
</dbReference>
<feature type="signal peptide" evidence="1">
    <location>
        <begin position="1"/>
        <end position="19"/>
    </location>
</feature>
<accession>A0A2M4C7S5</accession>
<sequence length="122" mass="13488">MLVMMAMLLLLKWIQQTYTVTLDDHILATVFNYVEFCFCHQLRYVDGRFGVHSQRFCADAATTVCQGHQNDHHVLNVPVNASTGLKRAVNLLCSLRSTLAILFPSTTEGGTTQNGTGGRLTA</sequence>
<organism evidence="2">
    <name type="scientific">Anopheles marajoara</name>
    <dbReference type="NCBI Taxonomy" id="58244"/>
    <lineage>
        <taxon>Eukaryota</taxon>
        <taxon>Metazoa</taxon>
        <taxon>Ecdysozoa</taxon>
        <taxon>Arthropoda</taxon>
        <taxon>Hexapoda</taxon>
        <taxon>Insecta</taxon>
        <taxon>Pterygota</taxon>
        <taxon>Neoptera</taxon>
        <taxon>Endopterygota</taxon>
        <taxon>Diptera</taxon>
        <taxon>Nematocera</taxon>
        <taxon>Culicoidea</taxon>
        <taxon>Culicidae</taxon>
        <taxon>Anophelinae</taxon>
        <taxon>Anopheles</taxon>
    </lineage>
</organism>
<keyword evidence="1" id="KW-0732">Signal</keyword>
<protein>
    <submittedName>
        <fullName evidence="2">Putative secreted protein</fullName>
    </submittedName>
</protein>
<proteinExistence type="predicted"/>
<evidence type="ECO:0000313" key="2">
    <source>
        <dbReference type="EMBL" id="MBW61191.1"/>
    </source>
</evidence>
<dbReference type="AlphaFoldDB" id="A0A2M4C7S5"/>